<dbReference type="EMBL" id="CP022356">
    <property type="protein sequence ID" value="ASK79828.1"/>
    <property type="molecule type" value="Genomic_DNA"/>
</dbReference>
<protein>
    <submittedName>
        <fullName evidence="6">ABC transporter substrate-binding protein</fullName>
    </submittedName>
</protein>
<feature type="transmembrane region" description="Helical" evidence="5">
    <location>
        <begin position="30"/>
        <end position="55"/>
    </location>
</feature>
<evidence type="ECO:0000256" key="3">
    <source>
        <dbReference type="ARBA" id="ARBA00022989"/>
    </source>
</evidence>
<dbReference type="OrthoDB" id="9801524at2"/>
<keyword evidence="4 5" id="KW-0472">Membrane</keyword>
<comment type="subcellular location">
    <subcellularLocation>
        <location evidence="1">Membrane</location>
    </subcellularLocation>
</comment>
<dbReference type="GO" id="GO:0016020">
    <property type="term" value="C:membrane"/>
    <property type="evidence" value="ECO:0007669"/>
    <property type="project" value="UniProtKB-SubCell"/>
</dbReference>
<gene>
    <name evidence="6" type="ORF">CF386_12375</name>
</gene>
<evidence type="ECO:0000256" key="4">
    <source>
        <dbReference type="ARBA" id="ARBA00023136"/>
    </source>
</evidence>
<reference evidence="6 7" key="1">
    <citation type="journal article" date="2016" name="Int. J. Syst. Evol. Microbiol.">
        <title>Paraphotobacterium marinum gen. nov., sp. nov., a member of the family Vibrionaceae, isolated from surface seawater.</title>
        <authorList>
            <person name="Huang Z."/>
            <person name="Dong C."/>
            <person name="Shao Z."/>
        </authorList>
    </citation>
    <scope>NUCLEOTIDE SEQUENCE [LARGE SCALE GENOMIC DNA]</scope>
    <source>
        <strain evidence="6 7">NSCS20N07D</strain>
    </source>
</reference>
<evidence type="ECO:0000256" key="2">
    <source>
        <dbReference type="ARBA" id="ARBA00022692"/>
    </source>
</evidence>
<evidence type="ECO:0000256" key="5">
    <source>
        <dbReference type="SAM" id="Phobius"/>
    </source>
</evidence>
<dbReference type="KEGG" id="pmai:CF386_12375"/>
<dbReference type="Proteomes" id="UP000242175">
    <property type="component" value="Chromosome small"/>
</dbReference>
<proteinExistence type="predicted"/>
<dbReference type="RefSeq" id="WP_089074736.1">
    <property type="nucleotide sequence ID" value="NZ_CBCSAM010000003.1"/>
</dbReference>
<organism evidence="6 7">
    <name type="scientific">Paraphotobacterium marinum</name>
    <dbReference type="NCBI Taxonomy" id="1755811"/>
    <lineage>
        <taxon>Bacteria</taxon>
        <taxon>Pseudomonadati</taxon>
        <taxon>Pseudomonadota</taxon>
        <taxon>Gammaproteobacteria</taxon>
        <taxon>Vibrionales</taxon>
        <taxon>Vibrionaceae</taxon>
        <taxon>Paraphotobacterium</taxon>
    </lineage>
</organism>
<dbReference type="AlphaFoldDB" id="A0A220VHD6"/>
<keyword evidence="2 5" id="KW-0812">Transmembrane</keyword>
<dbReference type="InterPro" id="IPR007792">
    <property type="entry name" value="T4SS_VirB3/TrbD/AvhB"/>
</dbReference>
<keyword evidence="3 5" id="KW-1133">Transmembrane helix</keyword>
<evidence type="ECO:0000256" key="1">
    <source>
        <dbReference type="ARBA" id="ARBA00004370"/>
    </source>
</evidence>
<dbReference type="Pfam" id="PF05101">
    <property type="entry name" value="VirB3"/>
    <property type="match status" value="1"/>
</dbReference>
<name>A0A220VHD6_9GAMM</name>
<evidence type="ECO:0000313" key="6">
    <source>
        <dbReference type="EMBL" id="ASK79828.1"/>
    </source>
</evidence>
<keyword evidence="7" id="KW-1185">Reference proteome</keyword>
<accession>A0A220VHD6</accession>
<sequence>MNSVPGFQISVHSALTKPILMMGASRSFTLLNAFTCLALLFGFHSLIVIPVSILIQIIAGQITKKDPNGFEILLRHIKQKNYYKV</sequence>
<evidence type="ECO:0000313" key="7">
    <source>
        <dbReference type="Proteomes" id="UP000242175"/>
    </source>
</evidence>